<dbReference type="Pfam" id="PF04233">
    <property type="entry name" value="Phage_Mu_F"/>
    <property type="match status" value="1"/>
</dbReference>
<evidence type="ECO:0000256" key="1">
    <source>
        <dbReference type="SAM" id="Coils"/>
    </source>
</evidence>
<feature type="region of interest" description="Disordered" evidence="2">
    <location>
        <begin position="89"/>
        <end position="116"/>
    </location>
</feature>
<gene>
    <name evidence="4" type="ORF">LCGC14_1741100</name>
</gene>
<evidence type="ECO:0000259" key="3">
    <source>
        <dbReference type="Pfam" id="PF04233"/>
    </source>
</evidence>
<name>A0A0F9HU93_9ZZZZ</name>
<evidence type="ECO:0000313" key="4">
    <source>
        <dbReference type="EMBL" id="KKM06727.1"/>
    </source>
</evidence>
<sequence>MRGTIEPKMQAIVDTLNEFLLSKFSDTENLFFTFESPIPQNRERIVNEYDKGHNKWLTTNDIRRAEGLPETVDGDRLFAPFNVAPIDEVKPQKSVKKPKDEKPQGKDNNKRTSTDKVIKETTHELVSQLFTKKTKKKKAKKVEVTEQLSNPQIVKFVGSWIKGLQERRDKVEPIIQAFFDEQEKRVIKSVKEELKGLKKKEYSLKQAENLLPDKEDEIKRVIDLMTPLYEIFLTDSGQQGSELVDPVFTFDPESVEAQNFIGERSRFFGEKITDTTYDELVRTIEEGITNNETITEIETRIRKVYQKTGDFRTELIARTEVSAISNFGNLEGMKQAGATQKMWVVVTPEDDPCLIEGEVVPIDEAFSNGLDAPPVHPNCQCNTIPIF</sequence>
<comment type="caution">
    <text evidence="4">The sequence shown here is derived from an EMBL/GenBank/DDBJ whole genome shotgun (WGS) entry which is preliminary data.</text>
</comment>
<accession>A0A0F9HU93</accession>
<dbReference type="InterPro" id="IPR006528">
    <property type="entry name" value="Phage_head_morphogenesis_dom"/>
</dbReference>
<keyword evidence="1" id="KW-0175">Coiled coil</keyword>
<feature type="domain" description="Phage head morphogenesis" evidence="3">
    <location>
        <begin position="282"/>
        <end position="384"/>
    </location>
</feature>
<dbReference type="AlphaFoldDB" id="A0A0F9HU93"/>
<proteinExistence type="predicted"/>
<protein>
    <recommendedName>
        <fullName evidence="3">Phage head morphogenesis domain-containing protein</fullName>
    </recommendedName>
</protein>
<organism evidence="4">
    <name type="scientific">marine sediment metagenome</name>
    <dbReference type="NCBI Taxonomy" id="412755"/>
    <lineage>
        <taxon>unclassified sequences</taxon>
        <taxon>metagenomes</taxon>
        <taxon>ecological metagenomes</taxon>
    </lineage>
</organism>
<feature type="coiled-coil region" evidence="1">
    <location>
        <begin position="180"/>
        <end position="224"/>
    </location>
</feature>
<dbReference type="EMBL" id="LAZR01015927">
    <property type="protein sequence ID" value="KKM06727.1"/>
    <property type="molecule type" value="Genomic_DNA"/>
</dbReference>
<evidence type="ECO:0000256" key="2">
    <source>
        <dbReference type="SAM" id="MobiDB-lite"/>
    </source>
</evidence>
<reference evidence="4" key="1">
    <citation type="journal article" date="2015" name="Nature">
        <title>Complex archaea that bridge the gap between prokaryotes and eukaryotes.</title>
        <authorList>
            <person name="Spang A."/>
            <person name="Saw J.H."/>
            <person name="Jorgensen S.L."/>
            <person name="Zaremba-Niedzwiedzka K."/>
            <person name="Martijn J."/>
            <person name="Lind A.E."/>
            <person name="van Eijk R."/>
            <person name="Schleper C."/>
            <person name="Guy L."/>
            <person name="Ettema T.J."/>
        </authorList>
    </citation>
    <scope>NUCLEOTIDE SEQUENCE</scope>
</reference>